<protein>
    <submittedName>
        <fullName evidence="2">Uncharacterized protein</fullName>
    </submittedName>
</protein>
<reference evidence="2 3" key="1">
    <citation type="submission" date="2023-05" db="EMBL/GenBank/DDBJ databases">
        <title>B98-5 Cell Line De Novo Hybrid Assembly: An Optical Mapping Approach.</title>
        <authorList>
            <person name="Kananen K."/>
            <person name="Auerbach J.A."/>
            <person name="Kautto E."/>
            <person name="Blachly J.S."/>
        </authorList>
    </citation>
    <scope>NUCLEOTIDE SEQUENCE [LARGE SCALE GENOMIC DNA]</scope>
    <source>
        <strain evidence="2">B95-8</strain>
        <tissue evidence="2">Cell line</tissue>
    </source>
</reference>
<feature type="region of interest" description="Disordered" evidence="1">
    <location>
        <begin position="1"/>
        <end position="44"/>
    </location>
</feature>
<feature type="compositionally biased region" description="Basic and acidic residues" evidence="1">
    <location>
        <begin position="22"/>
        <end position="32"/>
    </location>
</feature>
<dbReference type="EMBL" id="JASSZA010000003">
    <property type="protein sequence ID" value="KAK2115460.1"/>
    <property type="molecule type" value="Genomic_DNA"/>
</dbReference>
<dbReference type="Proteomes" id="UP001266305">
    <property type="component" value="Unassembled WGS sequence"/>
</dbReference>
<comment type="caution">
    <text evidence="2">The sequence shown here is derived from an EMBL/GenBank/DDBJ whole genome shotgun (WGS) entry which is preliminary data.</text>
</comment>
<evidence type="ECO:0000313" key="2">
    <source>
        <dbReference type="EMBL" id="KAK2115460.1"/>
    </source>
</evidence>
<name>A0ABQ9W1D6_SAGOE</name>
<evidence type="ECO:0000256" key="1">
    <source>
        <dbReference type="SAM" id="MobiDB-lite"/>
    </source>
</evidence>
<sequence>MGRERGAPGPEEGGPTGTAERGQGHLEKDGGRTTRMGLATENAEMQVRFARRQGGQREV</sequence>
<organism evidence="2 3">
    <name type="scientific">Saguinus oedipus</name>
    <name type="common">Cotton-top tamarin</name>
    <name type="synonym">Oedipomidas oedipus</name>
    <dbReference type="NCBI Taxonomy" id="9490"/>
    <lineage>
        <taxon>Eukaryota</taxon>
        <taxon>Metazoa</taxon>
        <taxon>Chordata</taxon>
        <taxon>Craniata</taxon>
        <taxon>Vertebrata</taxon>
        <taxon>Euteleostomi</taxon>
        <taxon>Mammalia</taxon>
        <taxon>Eutheria</taxon>
        <taxon>Euarchontoglires</taxon>
        <taxon>Primates</taxon>
        <taxon>Haplorrhini</taxon>
        <taxon>Platyrrhini</taxon>
        <taxon>Cebidae</taxon>
        <taxon>Callitrichinae</taxon>
        <taxon>Saguinus</taxon>
    </lineage>
</organism>
<evidence type="ECO:0000313" key="3">
    <source>
        <dbReference type="Proteomes" id="UP001266305"/>
    </source>
</evidence>
<keyword evidence="3" id="KW-1185">Reference proteome</keyword>
<proteinExistence type="predicted"/>
<gene>
    <name evidence="2" type="ORF">P7K49_006086</name>
</gene>
<accession>A0ABQ9W1D6</accession>